<dbReference type="PANTHER" id="PTHR43317:SF3">
    <property type="entry name" value="BLR2883 PROTEIN"/>
    <property type="match status" value="1"/>
</dbReference>
<accession>A0A8X8FQ11</accession>
<feature type="transmembrane region" description="Helical" evidence="2">
    <location>
        <begin position="77"/>
        <end position="101"/>
    </location>
</feature>
<feature type="transmembrane region" description="Helical" evidence="2">
    <location>
        <begin position="45"/>
        <end position="65"/>
    </location>
</feature>
<dbReference type="RefSeq" id="WP_191769903.1">
    <property type="nucleotide sequence ID" value="NZ_JACSQS010000004.1"/>
</dbReference>
<dbReference type="InterPro" id="IPR036259">
    <property type="entry name" value="MFS_trans_sf"/>
</dbReference>
<keyword evidence="4" id="KW-1185">Reference proteome</keyword>
<reference evidence="3 4" key="1">
    <citation type="submission" date="2020-08" db="EMBL/GenBank/DDBJ databases">
        <title>A Genomic Blueprint of the Chicken Gut Microbiome.</title>
        <authorList>
            <person name="Gilroy R."/>
            <person name="Ravi A."/>
            <person name="Getino M."/>
            <person name="Pursley I."/>
            <person name="Horton D.L."/>
            <person name="Alikhan N.-F."/>
            <person name="Baker D."/>
            <person name="Gharbi K."/>
            <person name="Hall N."/>
            <person name="Watson M."/>
            <person name="Adriaenssens E.M."/>
            <person name="Foster-Nyarko E."/>
            <person name="Jarju S."/>
            <person name="Secka A."/>
            <person name="Antonio M."/>
            <person name="Oren A."/>
            <person name="Chaudhuri R."/>
            <person name="La Ragione R.M."/>
            <person name="Hildebrand F."/>
            <person name="Pallen M.J."/>
        </authorList>
    </citation>
    <scope>NUCLEOTIDE SEQUENCE [LARGE SCALE GENOMIC DNA]</scope>
    <source>
        <strain evidence="3 4">Sa5BUN4</strain>
    </source>
</reference>
<dbReference type="GO" id="GO:0006596">
    <property type="term" value="P:polyamine biosynthetic process"/>
    <property type="evidence" value="ECO:0007669"/>
    <property type="project" value="UniProtKB-KW"/>
</dbReference>
<proteinExistence type="predicted"/>
<dbReference type="SUPFAM" id="SSF53335">
    <property type="entry name" value="S-adenosyl-L-methionine-dependent methyltransferases"/>
    <property type="match status" value="1"/>
</dbReference>
<feature type="transmembrane region" description="Helical" evidence="2">
    <location>
        <begin position="442"/>
        <end position="461"/>
    </location>
</feature>
<feature type="transmembrane region" description="Helical" evidence="2">
    <location>
        <begin position="161"/>
        <end position="182"/>
    </location>
</feature>
<dbReference type="Gene3D" id="3.40.50.150">
    <property type="entry name" value="Vaccinia Virus protein VP39"/>
    <property type="match status" value="1"/>
</dbReference>
<keyword evidence="2" id="KW-0812">Transmembrane</keyword>
<keyword evidence="1" id="KW-0620">Polyamine biosynthesis</keyword>
<dbReference type="AlphaFoldDB" id="A0A8X8FQ11"/>
<feature type="transmembrane region" description="Helical" evidence="2">
    <location>
        <begin position="403"/>
        <end position="422"/>
    </location>
</feature>
<feature type="transmembrane region" description="Helical" evidence="2">
    <location>
        <begin position="359"/>
        <end position="391"/>
    </location>
</feature>
<feature type="transmembrane region" description="Helical" evidence="2">
    <location>
        <begin position="249"/>
        <end position="267"/>
    </location>
</feature>
<dbReference type="EMBL" id="JACSQS010000004">
    <property type="protein sequence ID" value="MBD7953836.1"/>
    <property type="molecule type" value="Genomic_DNA"/>
</dbReference>
<feature type="transmembrane region" description="Helical" evidence="2">
    <location>
        <begin position="482"/>
        <end position="503"/>
    </location>
</feature>
<evidence type="ECO:0000256" key="1">
    <source>
        <dbReference type="ARBA" id="ARBA00023115"/>
    </source>
</evidence>
<evidence type="ECO:0000313" key="4">
    <source>
        <dbReference type="Proteomes" id="UP000636938"/>
    </source>
</evidence>
<feature type="transmembrane region" description="Helical" evidence="2">
    <location>
        <begin position="121"/>
        <end position="149"/>
    </location>
</feature>
<protein>
    <submittedName>
        <fullName evidence="3">Fused MFS/spermidine synthase</fullName>
    </submittedName>
</protein>
<dbReference type="Proteomes" id="UP000636938">
    <property type="component" value="Unassembled WGS sequence"/>
</dbReference>
<feature type="transmembrane region" description="Helical" evidence="2">
    <location>
        <begin position="287"/>
        <end position="305"/>
    </location>
</feature>
<evidence type="ECO:0000256" key="2">
    <source>
        <dbReference type="SAM" id="Phobius"/>
    </source>
</evidence>
<evidence type="ECO:0000313" key="3">
    <source>
        <dbReference type="EMBL" id="MBD7953836.1"/>
    </source>
</evidence>
<feature type="transmembrane region" description="Helical" evidence="2">
    <location>
        <begin position="188"/>
        <end position="210"/>
    </location>
</feature>
<gene>
    <name evidence="3" type="ORF">H9654_06395</name>
</gene>
<comment type="caution">
    <text evidence="3">The sequence shown here is derived from an EMBL/GenBank/DDBJ whole genome shotgun (WGS) entry which is preliminary data.</text>
</comment>
<sequence>MLAFLDSQRNTALYLLPIFILSGFAGLIYQSLWSQYLGLFLGHSSHAQSLVLMLFMGGMAIGAWWASRRSTDWRYPLLAYAAIELLIGLLGLAFDGIFQGVTGWAYAHLLPGLDGQGATAVRWTIATVLVLPQCILLGATFPLMSAGYLRVQPQAQGEVLAGLYFANSIGAAAGALASTYLLLPALGLPGAVMVAGAFNVLVAVLIYPLARGGESGVGCRASSTLPGGARDFEGGCRASSTPPVGRDRTVVAVLCIALLTGASSFVYEITWVRMLSLALGTTLHSFELMLAAFIAGIAFGGLWLRHRADRMVSPLRAAGWVQVLMGLAALASMFVYAQAFEWVGWLMRVIVRSAEGYGLYSVASAVIAVLVMFPAAFFAGMTLPLLTLALLRQGRGEKVIGQVYAFNTVGAIVGVLAAVHVLMPMLGLKYALLVAAVVDVGLGVWLLWPGGVVGVGAVAGSKAWRPTVATHQEQEQVATHRGAALAVGLGIVGVIAAVALVRFDPLVLSSSVYRHGGARLHDSAKMLFFKDGQTATVSVFETDRGAGPVRSIATNGKVDAGMTVSVDQEPSGDESTMVLLGALPLALGHGFERVGVIGFGSGLTTHTLLGDPRVGQVDTVEIEPAMVEGARLFGDRVSRAYDDPRSHIVIDDAKAHFAGSGRRYDLIISEPSNPWVGGTASLFSDEFYAFVPGQLNDGGLFVQWLQLYEITPELVSSVLDGLVDHFSDVRAYLANDSDLIIVATPKGKLPELNAGVFEHPALRAELARVGVHGLDDLRDTYAMGDAALRAYPALYPSPRHSDYHPILTLRAPVARFQQGYVGDVESIMTAPWPLTRAWGGPEPRVPPAEGAQLNLQVLQRRSTAYLLSQRLQHGADLPGGGDHALADALRALGERCELEITPLETAGLVFFLAGETVPFLAPAEREALWVRPTWRPCPLRDPTVIDALALVSAAATDDHAQVLESGQRLLEGPHSVALLADARSGYYLFGAMQYAAWASGDTALARALSDRYWTSLGTDARASGRLRLLTYMAALGKQER</sequence>
<dbReference type="SUPFAM" id="SSF103473">
    <property type="entry name" value="MFS general substrate transporter"/>
    <property type="match status" value="1"/>
</dbReference>
<organism evidence="3 4">
    <name type="scientific">Stenotrophomonas lacuserhaii</name>
    <dbReference type="NCBI Taxonomy" id="2760084"/>
    <lineage>
        <taxon>Bacteria</taxon>
        <taxon>Pseudomonadati</taxon>
        <taxon>Pseudomonadota</taxon>
        <taxon>Gammaproteobacteria</taxon>
        <taxon>Lysobacterales</taxon>
        <taxon>Lysobacteraceae</taxon>
        <taxon>Stenotrophomonas</taxon>
    </lineage>
</organism>
<keyword evidence="2" id="KW-0472">Membrane</keyword>
<dbReference type="Pfam" id="PF01564">
    <property type="entry name" value="Spermine_synth"/>
    <property type="match status" value="1"/>
</dbReference>
<dbReference type="NCBIfam" id="NF037959">
    <property type="entry name" value="MFS_SpdSyn"/>
    <property type="match status" value="1"/>
</dbReference>
<feature type="transmembrane region" description="Helical" evidence="2">
    <location>
        <begin position="12"/>
        <end position="33"/>
    </location>
</feature>
<dbReference type="InterPro" id="IPR029063">
    <property type="entry name" value="SAM-dependent_MTases_sf"/>
</dbReference>
<dbReference type="PANTHER" id="PTHR43317">
    <property type="entry name" value="THERMOSPERMINE SYNTHASE ACAULIS5"/>
    <property type="match status" value="1"/>
</dbReference>
<keyword evidence="2" id="KW-1133">Transmembrane helix</keyword>
<feature type="transmembrane region" description="Helical" evidence="2">
    <location>
        <begin position="317"/>
        <end position="339"/>
    </location>
</feature>
<name>A0A8X8FQ11_9GAMM</name>